<protein>
    <submittedName>
        <fullName evidence="1">Uncharacterized protein</fullName>
    </submittedName>
</protein>
<feature type="non-terminal residue" evidence="1">
    <location>
        <position position="1"/>
    </location>
</feature>
<evidence type="ECO:0000313" key="2">
    <source>
        <dbReference type="Proteomes" id="UP000265618"/>
    </source>
</evidence>
<name>A0A9K3D7Y2_9EUKA</name>
<reference evidence="1 2" key="1">
    <citation type="journal article" date="2018" name="PLoS ONE">
        <title>The draft genome of Kipferlia bialata reveals reductive genome evolution in fornicate parasites.</title>
        <authorList>
            <person name="Tanifuji G."/>
            <person name="Takabayashi S."/>
            <person name="Kume K."/>
            <person name="Takagi M."/>
            <person name="Nakayama T."/>
            <person name="Kamikawa R."/>
            <person name="Inagaki Y."/>
            <person name="Hashimoto T."/>
        </authorList>
    </citation>
    <scope>NUCLEOTIDE SEQUENCE [LARGE SCALE GENOMIC DNA]</scope>
    <source>
        <strain evidence="1">NY0173</strain>
    </source>
</reference>
<organism evidence="1 2">
    <name type="scientific">Kipferlia bialata</name>
    <dbReference type="NCBI Taxonomy" id="797122"/>
    <lineage>
        <taxon>Eukaryota</taxon>
        <taxon>Metamonada</taxon>
        <taxon>Carpediemonas-like organisms</taxon>
        <taxon>Kipferlia</taxon>
    </lineage>
</organism>
<evidence type="ECO:0000313" key="1">
    <source>
        <dbReference type="EMBL" id="GIQ90287.1"/>
    </source>
</evidence>
<gene>
    <name evidence="1" type="ORF">KIPB_013023</name>
</gene>
<sequence length="113" mass="12403">CEASVTRLRDELNVHLSGVQRTAVVTAVDQMDPADREKVIAVLVEFATDVSASYSSDLHTMSIRDTADLLGYDEFNPEEEDEYVPMPRALTEVPISSIGSVLHLMGHSVNLTL</sequence>
<dbReference type="AlphaFoldDB" id="A0A9K3D7Y2"/>
<dbReference type="Proteomes" id="UP000265618">
    <property type="component" value="Unassembled WGS sequence"/>
</dbReference>
<proteinExistence type="predicted"/>
<dbReference type="EMBL" id="BDIP01005998">
    <property type="protein sequence ID" value="GIQ90287.1"/>
    <property type="molecule type" value="Genomic_DNA"/>
</dbReference>
<comment type="caution">
    <text evidence="1">The sequence shown here is derived from an EMBL/GenBank/DDBJ whole genome shotgun (WGS) entry which is preliminary data.</text>
</comment>
<accession>A0A9K3D7Y2</accession>
<keyword evidence="2" id="KW-1185">Reference proteome</keyword>